<dbReference type="AlphaFoldDB" id="A0AAV2YPQ4"/>
<name>A0AAV2YPQ4_9STRA</name>
<organism evidence="1 2">
    <name type="scientific">Lagenidium giganteum</name>
    <dbReference type="NCBI Taxonomy" id="4803"/>
    <lineage>
        <taxon>Eukaryota</taxon>
        <taxon>Sar</taxon>
        <taxon>Stramenopiles</taxon>
        <taxon>Oomycota</taxon>
        <taxon>Peronosporomycetes</taxon>
        <taxon>Pythiales</taxon>
        <taxon>Pythiaceae</taxon>
    </lineage>
</organism>
<feature type="non-terminal residue" evidence="1">
    <location>
        <position position="1"/>
    </location>
</feature>
<dbReference type="Proteomes" id="UP001146120">
    <property type="component" value="Unassembled WGS sequence"/>
</dbReference>
<dbReference type="EMBL" id="DAKRPA010000218">
    <property type="protein sequence ID" value="DAZ95089.1"/>
    <property type="molecule type" value="Genomic_DNA"/>
</dbReference>
<evidence type="ECO:0000313" key="2">
    <source>
        <dbReference type="Proteomes" id="UP001146120"/>
    </source>
</evidence>
<gene>
    <name evidence="1" type="ORF">N0F65_001691</name>
</gene>
<sequence>DVARRLEIAGGICKGPVAFRQWFNLLLRSHKAQDKASLRTSGAGEDYPPKQQLLDDIVAVVADYESMKTSKRAEQAQRASGIENAGKIVREAAVRQMNSDEPDGPVAPSRRRKRRKEVAYEGLIKAVTVSAEQDEDLRLRREAMQLRRQEVTVLAAQQEQANKRIQLLTKRFRNAVAYMIWIMYQQAFMHIT</sequence>
<comment type="caution">
    <text evidence="1">The sequence shown here is derived from an EMBL/GenBank/DDBJ whole genome shotgun (WGS) entry which is preliminary data.</text>
</comment>
<proteinExistence type="predicted"/>
<protein>
    <submittedName>
        <fullName evidence="1">Uncharacterized protein</fullName>
    </submittedName>
</protein>
<reference evidence="1" key="1">
    <citation type="submission" date="2022-11" db="EMBL/GenBank/DDBJ databases">
        <authorList>
            <person name="Morgan W.R."/>
            <person name="Tartar A."/>
        </authorList>
    </citation>
    <scope>NUCLEOTIDE SEQUENCE</scope>
    <source>
        <strain evidence="1">ARSEF 373</strain>
    </source>
</reference>
<accession>A0AAV2YPQ4</accession>
<keyword evidence="2" id="KW-1185">Reference proteome</keyword>
<evidence type="ECO:0000313" key="1">
    <source>
        <dbReference type="EMBL" id="DAZ95089.1"/>
    </source>
</evidence>
<reference evidence="1" key="2">
    <citation type="journal article" date="2023" name="Microbiol Resour">
        <title>Decontamination and Annotation of the Draft Genome Sequence of the Oomycete Lagenidium giganteum ARSEF 373.</title>
        <authorList>
            <person name="Morgan W.R."/>
            <person name="Tartar A."/>
        </authorList>
    </citation>
    <scope>NUCLEOTIDE SEQUENCE</scope>
    <source>
        <strain evidence="1">ARSEF 373</strain>
    </source>
</reference>